<dbReference type="Pfam" id="PF00271">
    <property type="entry name" value="Helicase_C"/>
    <property type="match status" value="1"/>
</dbReference>
<dbReference type="Gene3D" id="3.40.50.300">
    <property type="entry name" value="P-loop containing nucleotide triphosphate hydrolases"/>
    <property type="match status" value="1"/>
</dbReference>
<reference evidence="4 5" key="1">
    <citation type="submission" date="2016-10" db="EMBL/GenBank/DDBJ databases">
        <authorList>
            <person name="de Groot N.N."/>
        </authorList>
    </citation>
    <scope>NUCLEOTIDE SEQUENCE [LARGE SCALE GENOMIC DNA]</scope>
    <source>
        <strain evidence="4 5">DSM 28010</strain>
    </source>
</reference>
<sequence length="451" mass="49835">MNRTISHTGGILLADEMGLGKTIQIIALLMLQKPSKQHPALIICPTSLIANWRSEIFRFAPTLSILIHRGPKRAGVSSGLKRAQVVLSTYDTVVNDVSIFEGVEWSWLICDEAQALKNPDSGRRKSIAKLPRQRTIPMTGTPIETSLLDLWSLVDLAIPGLLRDRDAFEKEFPNTEESARELAGLTDPIVLRREVKDVASDLPDRIDIDIPIELGARLAALYDAVLDDTLAKYPTAGALVATGQLQLFCAHPWLQGEGGNADDEETTLVRLPEVDLWTPKIERTIAILKDAFAAGKKVLIFAIFNRCGEIIREAADRQVPSAYWGAINGSTPPSERQKIVDEFSEYEGPGCLVMNPKAAGAGLNITAATIVIHYTLSWNPALEKQASARAHRRGQKEPVYVYRLFYEDTVERVMLDRSEWRTAIGNEAVPVSTRDEEDLKKALLIRPGGTE</sequence>
<organism evidence="4 5">
    <name type="scientific">Lutimaribacter saemankumensis</name>
    <dbReference type="NCBI Taxonomy" id="490829"/>
    <lineage>
        <taxon>Bacteria</taxon>
        <taxon>Pseudomonadati</taxon>
        <taxon>Pseudomonadota</taxon>
        <taxon>Alphaproteobacteria</taxon>
        <taxon>Rhodobacterales</taxon>
        <taxon>Roseobacteraceae</taxon>
        <taxon>Lutimaribacter</taxon>
    </lineage>
</organism>
<protein>
    <submittedName>
        <fullName evidence="4">Helicase conserved C-terminal domain-containing protein</fullName>
    </submittedName>
</protein>
<dbReference type="InterPro" id="IPR049730">
    <property type="entry name" value="SNF2/RAD54-like_C"/>
</dbReference>
<evidence type="ECO:0000259" key="3">
    <source>
        <dbReference type="PROSITE" id="PS51194"/>
    </source>
</evidence>
<dbReference type="Proteomes" id="UP000199340">
    <property type="component" value="Unassembled WGS sequence"/>
</dbReference>
<dbReference type="Pfam" id="PF00176">
    <property type="entry name" value="SNF2-rel_dom"/>
    <property type="match status" value="1"/>
</dbReference>
<evidence type="ECO:0000313" key="4">
    <source>
        <dbReference type="EMBL" id="SDI81163.1"/>
    </source>
</evidence>
<accession>A0A1G8NLU4</accession>
<keyword evidence="4" id="KW-0067">ATP-binding</keyword>
<keyword evidence="4" id="KW-0547">Nucleotide-binding</keyword>
<dbReference type="InterPro" id="IPR038718">
    <property type="entry name" value="SNF2-like_sf"/>
</dbReference>
<dbReference type="SMART" id="SM00490">
    <property type="entry name" value="HELICc"/>
    <property type="match status" value="1"/>
</dbReference>
<keyword evidence="1" id="KW-0378">Hydrolase</keyword>
<dbReference type="GO" id="GO:0004386">
    <property type="term" value="F:helicase activity"/>
    <property type="evidence" value="ECO:0007669"/>
    <property type="project" value="UniProtKB-KW"/>
</dbReference>
<dbReference type="STRING" id="490829.SAMN05421850_105256"/>
<dbReference type="InterPro" id="IPR027417">
    <property type="entry name" value="P-loop_NTPase"/>
</dbReference>
<feature type="domain" description="Helicase ATP-binding" evidence="2">
    <location>
        <begin position="2"/>
        <end position="160"/>
    </location>
</feature>
<gene>
    <name evidence="4" type="ORF">SAMN05421850_105256</name>
</gene>
<dbReference type="InterPro" id="IPR001650">
    <property type="entry name" value="Helicase_C-like"/>
</dbReference>
<feature type="domain" description="Helicase C-terminal" evidence="3">
    <location>
        <begin position="280"/>
        <end position="437"/>
    </location>
</feature>
<evidence type="ECO:0000256" key="1">
    <source>
        <dbReference type="ARBA" id="ARBA00022801"/>
    </source>
</evidence>
<dbReference type="PROSITE" id="PS51192">
    <property type="entry name" value="HELICASE_ATP_BIND_1"/>
    <property type="match status" value="1"/>
</dbReference>
<dbReference type="PROSITE" id="PS51194">
    <property type="entry name" value="HELICASE_CTER"/>
    <property type="match status" value="1"/>
</dbReference>
<keyword evidence="4" id="KW-0347">Helicase</keyword>
<dbReference type="InterPro" id="IPR014001">
    <property type="entry name" value="Helicase_ATP-bd"/>
</dbReference>
<dbReference type="SUPFAM" id="SSF52540">
    <property type="entry name" value="P-loop containing nucleoside triphosphate hydrolases"/>
    <property type="match status" value="2"/>
</dbReference>
<proteinExistence type="predicted"/>
<dbReference type="Gene3D" id="3.40.50.10810">
    <property type="entry name" value="Tandem AAA-ATPase domain"/>
    <property type="match status" value="1"/>
</dbReference>
<dbReference type="PANTHER" id="PTHR10799">
    <property type="entry name" value="SNF2/RAD54 HELICASE FAMILY"/>
    <property type="match status" value="1"/>
</dbReference>
<dbReference type="SMART" id="SM00487">
    <property type="entry name" value="DEXDc"/>
    <property type="match status" value="1"/>
</dbReference>
<dbReference type="EMBL" id="FNEB01000005">
    <property type="protein sequence ID" value="SDI81163.1"/>
    <property type="molecule type" value="Genomic_DNA"/>
</dbReference>
<dbReference type="GO" id="GO:0005524">
    <property type="term" value="F:ATP binding"/>
    <property type="evidence" value="ECO:0007669"/>
    <property type="project" value="InterPro"/>
</dbReference>
<evidence type="ECO:0000259" key="2">
    <source>
        <dbReference type="PROSITE" id="PS51192"/>
    </source>
</evidence>
<name>A0A1G8NLU4_9RHOB</name>
<evidence type="ECO:0000313" key="5">
    <source>
        <dbReference type="Proteomes" id="UP000199340"/>
    </source>
</evidence>
<dbReference type="AlphaFoldDB" id="A0A1G8NLU4"/>
<dbReference type="GO" id="GO:0016787">
    <property type="term" value="F:hydrolase activity"/>
    <property type="evidence" value="ECO:0007669"/>
    <property type="project" value="UniProtKB-KW"/>
</dbReference>
<keyword evidence="5" id="KW-1185">Reference proteome</keyword>
<dbReference type="InterPro" id="IPR000330">
    <property type="entry name" value="SNF2_N"/>
</dbReference>
<dbReference type="CDD" id="cd18793">
    <property type="entry name" value="SF2_C_SNF"/>
    <property type="match status" value="1"/>
</dbReference>